<comment type="caution">
    <text evidence="2">The sequence shown here is derived from an EMBL/GenBank/DDBJ whole genome shotgun (WGS) entry which is preliminary data.</text>
</comment>
<dbReference type="Proteomes" id="UP000037020">
    <property type="component" value="Unassembled WGS sequence"/>
</dbReference>
<dbReference type="SUPFAM" id="SSF48452">
    <property type="entry name" value="TPR-like"/>
    <property type="match status" value="1"/>
</dbReference>
<reference evidence="2 3" key="1">
    <citation type="submission" date="2015-07" db="EMBL/GenBank/DDBJ databases">
        <authorList>
            <person name="Ju K.-S."/>
            <person name="Doroghazi J.R."/>
            <person name="Metcalf W.W."/>
        </authorList>
    </citation>
    <scope>NUCLEOTIDE SEQUENCE [LARGE SCALE GENOMIC DNA]</scope>
    <source>
        <strain evidence="2 3">NRRL B-3589</strain>
    </source>
</reference>
<dbReference type="CDD" id="cd00093">
    <property type="entry name" value="HTH_XRE"/>
    <property type="match status" value="1"/>
</dbReference>
<dbReference type="InterPro" id="IPR011990">
    <property type="entry name" value="TPR-like_helical_dom_sf"/>
</dbReference>
<dbReference type="SMART" id="SM00530">
    <property type="entry name" value="HTH_XRE"/>
    <property type="match status" value="1"/>
</dbReference>
<sequence length="459" mass="50593">MPNNEESHKPSCARRMRVEGAEAGWSQAQIAVAIYECCHVSRLRAHRLARGLTLAEAGQGLRQLGHGQSTRRSRASDDQLRLWERGERTPRSQTVDLLCQFYDSTPYDLGLGAAGGPVAEAPVPRRPSKLYEVESTDVLLVDRVDSVRRSVDRSLAAGSVSSGQMDLLEERLLLVRQEYVYTPPVPMLRQMLLDLEEIENLAQERQPPSVLVRLAEMTAVLATLIADALMKMGDLRRSRAWYNTARNASDESGNVGLRARVRVQAAMLPYYYGPLDAAVSLAREARIMLRGRRPSPTLAFAAVAEARALAQQGNRDGAEERIRDAQGAFDQLPAGSDGDAFAFPERRFLLYLSGAYTAMGRSSRARAVQEAALALYPTRTGIDPALLHLEAAICLVHDRSVTEACQLAAATYLRVPEDHRTPIIGARARRVIEELPGTNSRTAAARELHELLELPRGVK</sequence>
<evidence type="ECO:0000313" key="3">
    <source>
        <dbReference type="Proteomes" id="UP000037020"/>
    </source>
</evidence>
<keyword evidence="3" id="KW-1185">Reference proteome</keyword>
<proteinExistence type="predicted"/>
<evidence type="ECO:0000313" key="2">
    <source>
        <dbReference type="EMBL" id="KOG78527.1"/>
    </source>
</evidence>
<dbReference type="InterPro" id="IPR010982">
    <property type="entry name" value="Lambda_DNA-bd_dom_sf"/>
</dbReference>
<gene>
    <name evidence="2" type="ORF">ADK38_39360</name>
</gene>
<organism evidence="2 3">
    <name type="scientific">Streptomyces varsoviensis</name>
    <dbReference type="NCBI Taxonomy" id="67373"/>
    <lineage>
        <taxon>Bacteria</taxon>
        <taxon>Bacillati</taxon>
        <taxon>Actinomycetota</taxon>
        <taxon>Actinomycetes</taxon>
        <taxon>Kitasatosporales</taxon>
        <taxon>Streptomycetaceae</taxon>
        <taxon>Streptomyces</taxon>
    </lineage>
</organism>
<dbReference type="Gene3D" id="1.10.260.40">
    <property type="entry name" value="lambda repressor-like DNA-binding domains"/>
    <property type="match status" value="1"/>
</dbReference>
<protein>
    <recommendedName>
        <fullName evidence="1">HTH cro/C1-type domain-containing protein</fullName>
    </recommendedName>
</protein>
<dbReference type="PROSITE" id="PS50943">
    <property type="entry name" value="HTH_CROC1"/>
    <property type="match status" value="1"/>
</dbReference>
<dbReference type="InterPro" id="IPR001387">
    <property type="entry name" value="Cro/C1-type_HTH"/>
</dbReference>
<feature type="domain" description="HTH cro/C1-type" evidence="1">
    <location>
        <begin position="43"/>
        <end position="109"/>
    </location>
</feature>
<accession>A0ABR5IUY2</accession>
<dbReference type="Gene3D" id="1.25.40.10">
    <property type="entry name" value="Tetratricopeptide repeat domain"/>
    <property type="match status" value="1"/>
</dbReference>
<evidence type="ECO:0000259" key="1">
    <source>
        <dbReference type="PROSITE" id="PS50943"/>
    </source>
</evidence>
<dbReference type="EMBL" id="LGUT01003731">
    <property type="protein sequence ID" value="KOG78527.1"/>
    <property type="molecule type" value="Genomic_DNA"/>
</dbReference>
<name>A0ABR5IUY2_9ACTN</name>